<dbReference type="Pfam" id="PF13032">
    <property type="entry name" value="RNaseH_pPIWI_RE"/>
    <property type="match status" value="1"/>
</dbReference>
<feature type="domain" description="pPIWI-RE RNaseH" evidence="1">
    <location>
        <begin position="51"/>
        <end position="165"/>
    </location>
</feature>
<comment type="caution">
    <text evidence="2">The sequence shown here is derived from an EMBL/GenBank/DDBJ whole genome shotgun (WGS) entry which is preliminary data.</text>
</comment>
<dbReference type="AlphaFoldDB" id="A0A3N1H3Z9"/>
<keyword evidence="3" id="KW-1185">Reference proteome</keyword>
<protein>
    <submittedName>
        <fullName evidence="2">Uncharacterized protein DUF3893</fullName>
    </submittedName>
</protein>
<reference evidence="2 3" key="1">
    <citation type="submission" date="2018-11" db="EMBL/GenBank/DDBJ databases">
        <title>Sequencing the genomes of 1000 actinobacteria strains.</title>
        <authorList>
            <person name="Klenk H.-P."/>
        </authorList>
    </citation>
    <scope>NUCLEOTIDE SEQUENCE [LARGE SCALE GENOMIC DNA]</scope>
    <source>
        <strain evidence="2 3">DSM 44231</strain>
    </source>
</reference>
<evidence type="ECO:0000259" key="1">
    <source>
        <dbReference type="Pfam" id="PF13032"/>
    </source>
</evidence>
<evidence type="ECO:0000313" key="2">
    <source>
        <dbReference type="EMBL" id="ROP37218.1"/>
    </source>
</evidence>
<organism evidence="2 3">
    <name type="scientific">Saccharothrix texasensis</name>
    <dbReference type="NCBI Taxonomy" id="103734"/>
    <lineage>
        <taxon>Bacteria</taxon>
        <taxon>Bacillati</taxon>
        <taxon>Actinomycetota</taxon>
        <taxon>Actinomycetes</taxon>
        <taxon>Pseudonocardiales</taxon>
        <taxon>Pseudonocardiaceae</taxon>
        <taxon>Saccharothrix</taxon>
    </lineage>
</organism>
<accession>A0A3N1H3Z9</accession>
<proteinExistence type="predicted"/>
<dbReference type="Proteomes" id="UP000268727">
    <property type="component" value="Unassembled WGS sequence"/>
</dbReference>
<name>A0A3N1H3Z9_9PSEU</name>
<dbReference type="EMBL" id="RJKM01000001">
    <property type="protein sequence ID" value="ROP37218.1"/>
    <property type="molecule type" value="Genomic_DNA"/>
</dbReference>
<dbReference type="InterPro" id="IPR024996">
    <property type="entry name" value="RNaseH_pPIWI_RE"/>
</dbReference>
<gene>
    <name evidence="2" type="ORF">EDD40_2517</name>
</gene>
<evidence type="ECO:0000313" key="3">
    <source>
        <dbReference type="Proteomes" id="UP000268727"/>
    </source>
</evidence>
<sequence>MLYLAPPSFIERGPGHYLLLGIRPFGAPLIQDDLAGEIDYEGHTRLIPEGKPAGFASGLWCPRDAAGDNRVFASTADLPRSFPKTPRGLRKLGDDVSSQYGATVSAWNPQYLEITALCVVSGDAGSTDSAAEWASVAHQQRFHDEYDPLAQPFPVHLAKKAEEYCFSTGSNEDEAE</sequence>